<feature type="chain" id="PRO_5004070769" evidence="1">
    <location>
        <begin position="31"/>
        <end position="502"/>
    </location>
</feature>
<feature type="signal peptide" evidence="1">
    <location>
        <begin position="1"/>
        <end position="30"/>
    </location>
</feature>
<dbReference type="InterPro" id="IPR006311">
    <property type="entry name" value="TAT_signal"/>
</dbReference>
<reference evidence="2 3" key="1">
    <citation type="journal article" date="2013" name="Mar. Genomics">
        <title>Expression of sulfatases in Rhodopirellula baltica and the diversity of sulfatases in the genus Rhodopirellula.</title>
        <authorList>
            <person name="Wegner C.E."/>
            <person name="Richter-Heitmann T."/>
            <person name="Klindworth A."/>
            <person name="Klockow C."/>
            <person name="Richter M."/>
            <person name="Achstetter T."/>
            <person name="Glockner F.O."/>
            <person name="Harder J."/>
        </authorList>
    </citation>
    <scope>NUCLEOTIDE SEQUENCE [LARGE SCALE GENOMIC DNA]</scope>
    <source>
        <strain evidence="2 3">SM1</strain>
    </source>
</reference>
<evidence type="ECO:0000256" key="1">
    <source>
        <dbReference type="SAM" id="SignalP"/>
    </source>
</evidence>
<sequence>MSVLQRRTFLASTAAGLGLSSLLHSLGPLAAADVTIDSGIARFSSDIEPLVRFLEDTPQQSIIEATAKRVKAGLSYRELLTALLLAGVRNVEPRPSVGFKFHAVLVVNSAHLASISGPDEDRWLPLFWAIDNFKSSQARDVREGNWTMPTVEESALPKATHAEKELRTALERWDESAADAAITALVRHEGANRVFEVLSSYAARDFRSIGHKVIYLSNAFRTLQTIGWEYAEPVMRSLVYAILNHNDEPNPSTSDLEADRPGRLNRIAAQNMSTSLAGGKIDDGATRDLVRTLHDCSPIEASEMVAELVEKNIAVQSIWDGLFASAGELLMRQRGIVSLHSVTTTNAIHHAFSAASDEQTRKVLLLQNASFLPLFRDAAARRGSLSATRIDELASTEPSDHSPTVTDVFETMGKSRKEASLQMYRLLSAGGNPQDVVDHARRLVFLKGNDSHDYKFSSAALEDYRVLSPAWRNRFLAASTYQLCSPAEATRPLVQRIQSAIG</sequence>
<dbReference type="RefSeq" id="WP_008698711.1">
    <property type="nucleotide sequence ID" value="NZ_ANOG01000533.1"/>
</dbReference>
<organism evidence="2 3">
    <name type="scientific">Rhodopirellula maiorica SM1</name>
    <dbReference type="NCBI Taxonomy" id="1265738"/>
    <lineage>
        <taxon>Bacteria</taxon>
        <taxon>Pseudomonadati</taxon>
        <taxon>Planctomycetota</taxon>
        <taxon>Planctomycetia</taxon>
        <taxon>Pirellulales</taxon>
        <taxon>Pirellulaceae</taxon>
        <taxon>Novipirellula</taxon>
    </lineage>
</organism>
<dbReference type="PROSITE" id="PS51318">
    <property type="entry name" value="TAT"/>
    <property type="match status" value="1"/>
</dbReference>
<proteinExistence type="predicted"/>
<keyword evidence="1" id="KW-0732">Signal</keyword>
<dbReference type="Proteomes" id="UP000011991">
    <property type="component" value="Unassembled WGS sequence"/>
</dbReference>
<comment type="caution">
    <text evidence="2">The sequence shown here is derived from an EMBL/GenBank/DDBJ whole genome shotgun (WGS) entry which is preliminary data.</text>
</comment>
<gene>
    <name evidence="2" type="ORF">RMSM_03668</name>
</gene>
<name>M5RJQ1_9BACT</name>
<accession>M5RJQ1</accession>
<dbReference type="AlphaFoldDB" id="M5RJQ1"/>
<dbReference type="EMBL" id="ANOG01000533">
    <property type="protein sequence ID" value="EMI19411.1"/>
    <property type="molecule type" value="Genomic_DNA"/>
</dbReference>
<keyword evidence="3" id="KW-1185">Reference proteome</keyword>
<dbReference type="PATRIC" id="fig|1265738.3.peg.3672"/>
<evidence type="ECO:0000313" key="2">
    <source>
        <dbReference type="EMBL" id="EMI19411.1"/>
    </source>
</evidence>
<evidence type="ECO:0000313" key="3">
    <source>
        <dbReference type="Proteomes" id="UP000011991"/>
    </source>
</evidence>
<protein>
    <submittedName>
        <fullName evidence="2">Putative secreted protein</fullName>
    </submittedName>
</protein>